<evidence type="ECO:0000313" key="3">
    <source>
        <dbReference type="Proteomes" id="UP001595733"/>
    </source>
</evidence>
<evidence type="ECO:0008006" key="4">
    <source>
        <dbReference type="Google" id="ProtNLM"/>
    </source>
</evidence>
<reference evidence="3" key="1">
    <citation type="journal article" date="2019" name="Int. J. Syst. Evol. Microbiol.">
        <title>The Global Catalogue of Microorganisms (GCM) 10K type strain sequencing project: providing services to taxonomists for standard genome sequencing and annotation.</title>
        <authorList>
            <consortium name="The Broad Institute Genomics Platform"/>
            <consortium name="The Broad Institute Genome Sequencing Center for Infectious Disease"/>
            <person name="Wu L."/>
            <person name="Ma J."/>
        </authorList>
    </citation>
    <scope>NUCLEOTIDE SEQUENCE [LARGE SCALE GENOMIC DNA]</scope>
    <source>
        <strain evidence="3">CCUG 50353</strain>
    </source>
</reference>
<name>A0ABV8UR11_9BACL</name>
<proteinExistence type="predicted"/>
<keyword evidence="1" id="KW-1133">Transmembrane helix</keyword>
<keyword evidence="1" id="KW-0812">Transmembrane</keyword>
<gene>
    <name evidence="2" type="ORF">ACFO0S_01490</name>
</gene>
<evidence type="ECO:0000313" key="2">
    <source>
        <dbReference type="EMBL" id="MFC4353737.1"/>
    </source>
</evidence>
<organism evidence="2 3">
    <name type="scientific">Chryseomicrobium palamuruense</name>
    <dbReference type="NCBI Taxonomy" id="682973"/>
    <lineage>
        <taxon>Bacteria</taxon>
        <taxon>Bacillati</taxon>
        <taxon>Bacillota</taxon>
        <taxon>Bacilli</taxon>
        <taxon>Bacillales</taxon>
        <taxon>Caryophanaceae</taxon>
        <taxon>Chryseomicrobium</taxon>
    </lineage>
</organism>
<dbReference type="EMBL" id="JBHSEF010000009">
    <property type="protein sequence ID" value="MFC4353737.1"/>
    <property type="molecule type" value="Genomic_DNA"/>
</dbReference>
<protein>
    <recommendedName>
        <fullName evidence="4">Histidine kinase</fullName>
    </recommendedName>
</protein>
<accession>A0ABV8UR11</accession>
<dbReference type="Proteomes" id="UP001595733">
    <property type="component" value="Unassembled WGS sequence"/>
</dbReference>
<feature type="transmembrane region" description="Helical" evidence="1">
    <location>
        <begin position="6"/>
        <end position="22"/>
    </location>
</feature>
<comment type="caution">
    <text evidence="2">The sequence shown here is derived from an EMBL/GenBank/DDBJ whole genome shotgun (WGS) entry which is preliminary data.</text>
</comment>
<dbReference type="RefSeq" id="WP_378139432.1">
    <property type="nucleotide sequence ID" value="NZ_JBHSEF010000009.1"/>
</dbReference>
<evidence type="ECO:0000256" key="1">
    <source>
        <dbReference type="SAM" id="Phobius"/>
    </source>
</evidence>
<keyword evidence="1" id="KW-0472">Membrane</keyword>
<feature type="transmembrane region" description="Helical" evidence="1">
    <location>
        <begin position="34"/>
        <end position="52"/>
    </location>
</feature>
<sequence length="69" mass="7724">MKKIKWLVPIMVVSAVLSVLVLRDHPDVTFQNKVLITIGASLLSALIGFILLKEDIDKVDPKPKEERNS</sequence>
<keyword evidence="3" id="KW-1185">Reference proteome</keyword>